<dbReference type="EMBL" id="UHIA01000004">
    <property type="protein sequence ID" value="SUO97344.1"/>
    <property type="molecule type" value="Genomic_DNA"/>
</dbReference>
<dbReference type="SUPFAM" id="SSF51261">
    <property type="entry name" value="Duplicated hybrid motif"/>
    <property type="match status" value="1"/>
</dbReference>
<evidence type="ECO:0000256" key="4">
    <source>
        <dbReference type="ARBA" id="ARBA00022679"/>
    </source>
</evidence>
<name>A0A380MYP4_9GAMM</name>
<keyword evidence="5" id="KW-0598">Phosphotransferase system</keyword>
<keyword evidence="2" id="KW-0813">Transport</keyword>
<dbReference type="GO" id="GO:0005737">
    <property type="term" value="C:cytoplasm"/>
    <property type="evidence" value="ECO:0007669"/>
    <property type="project" value="UniProtKB-SubCell"/>
</dbReference>
<evidence type="ECO:0000256" key="8">
    <source>
        <dbReference type="ARBA" id="ARBA00042296"/>
    </source>
</evidence>
<evidence type="ECO:0000256" key="1">
    <source>
        <dbReference type="ARBA" id="ARBA00004496"/>
    </source>
</evidence>
<evidence type="ECO:0000256" key="2">
    <source>
        <dbReference type="ARBA" id="ARBA00022448"/>
    </source>
</evidence>
<keyword evidence="6" id="KW-0418">Kinase</keyword>
<dbReference type="PANTHER" id="PTHR45008:SF1">
    <property type="entry name" value="PTS SYSTEM GLUCOSE-SPECIFIC EIIA COMPONENT"/>
    <property type="match status" value="1"/>
</dbReference>
<evidence type="ECO:0000313" key="12">
    <source>
        <dbReference type="EMBL" id="SUO97344.1"/>
    </source>
</evidence>
<dbReference type="NCBIfam" id="TIGR00830">
    <property type="entry name" value="PTBA"/>
    <property type="match status" value="1"/>
</dbReference>
<dbReference type="PANTHER" id="PTHR45008">
    <property type="entry name" value="PTS SYSTEM GLUCOSE-SPECIFIC EIIA COMPONENT"/>
    <property type="match status" value="1"/>
</dbReference>
<evidence type="ECO:0000256" key="9">
    <source>
        <dbReference type="ARBA" id="ARBA00042526"/>
    </source>
</evidence>
<feature type="domain" description="PTS EIIA type-1" evidence="11">
    <location>
        <begin position="36"/>
        <end position="140"/>
    </location>
</feature>
<dbReference type="AlphaFoldDB" id="A0A380MYP4"/>
<protein>
    <recommendedName>
        <fullName evidence="7">PTS system glucose-specific EIIA component</fullName>
    </recommendedName>
    <alternativeName>
        <fullName evidence="10">EIIA-Glc</fullName>
    </alternativeName>
    <alternativeName>
        <fullName evidence="9">EIII-Glc</fullName>
    </alternativeName>
    <alternativeName>
        <fullName evidence="8">Glucose-specific phosphotransferase enzyme IIA component</fullName>
    </alternativeName>
</protein>
<dbReference type="InterPro" id="IPR011055">
    <property type="entry name" value="Dup_hybrid_motif"/>
</dbReference>
<dbReference type="OrthoDB" id="7571469at2"/>
<dbReference type="RefSeq" id="WP_115218586.1">
    <property type="nucleotide sequence ID" value="NZ_UHIA01000004.1"/>
</dbReference>
<sequence length="156" mass="16603">MSFIDKIFKCEKRRTIPDNWQMPVAGDIVSLDKVLDSAFASGSLGAGFAIHAVGDEILSPVDGVVSELFSTLHAVFLLADNGLEVLIHIGIDTVSLQGRGFTALVSQGEAVHVGQALVRVDWEVVKAAGLSTLVPVIFTNAPGQGVEVSQKRPYFV</sequence>
<keyword evidence="13" id="KW-1185">Reference proteome</keyword>
<comment type="subcellular location">
    <subcellularLocation>
        <location evidence="1">Cytoplasm</location>
    </subcellularLocation>
</comment>
<organism evidence="12 13">
    <name type="scientific">Suttonella indologenes</name>
    <dbReference type="NCBI Taxonomy" id="13276"/>
    <lineage>
        <taxon>Bacteria</taxon>
        <taxon>Pseudomonadati</taxon>
        <taxon>Pseudomonadota</taxon>
        <taxon>Gammaproteobacteria</taxon>
        <taxon>Cardiobacteriales</taxon>
        <taxon>Cardiobacteriaceae</taxon>
        <taxon>Suttonella</taxon>
    </lineage>
</organism>
<dbReference type="GO" id="GO:0009401">
    <property type="term" value="P:phosphoenolpyruvate-dependent sugar phosphotransferase system"/>
    <property type="evidence" value="ECO:0007669"/>
    <property type="project" value="UniProtKB-KW"/>
</dbReference>
<dbReference type="PROSITE" id="PS00371">
    <property type="entry name" value="PTS_EIIA_TYPE_1_HIS"/>
    <property type="match status" value="1"/>
</dbReference>
<dbReference type="InterPro" id="IPR050890">
    <property type="entry name" value="PTS_EIIA_component"/>
</dbReference>
<dbReference type="FunFam" id="2.70.70.10:FF:000001">
    <property type="entry name" value="PTS system glucose-specific IIA component"/>
    <property type="match status" value="1"/>
</dbReference>
<keyword evidence="4 12" id="KW-0808">Transferase</keyword>
<gene>
    <name evidence="12" type="primary">crr</name>
    <name evidence="12" type="ORF">NCTC10717_01401</name>
</gene>
<evidence type="ECO:0000256" key="3">
    <source>
        <dbReference type="ARBA" id="ARBA00022597"/>
    </source>
</evidence>
<evidence type="ECO:0000256" key="5">
    <source>
        <dbReference type="ARBA" id="ARBA00022683"/>
    </source>
</evidence>
<dbReference type="Proteomes" id="UP000254575">
    <property type="component" value="Unassembled WGS sequence"/>
</dbReference>
<dbReference type="GO" id="GO:0016301">
    <property type="term" value="F:kinase activity"/>
    <property type="evidence" value="ECO:0007669"/>
    <property type="project" value="UniProtKB-KW"/>
</dbReference>
<evidence type="ECO:0000313" key="13">
    <source>
        <dbReference type="Proteomes" id="UP000254575"/>
    </source>
</evidence>
<evidence type="ECO:0000256" key="10">
    <source>
        <dbReference type="ARBA" id="ARBA00042873"/>
    </source>
</evidence>
<dbReference type="PROSITE" id="PS51093">
    <property type="entry name" value="PTS_EIIA_TYPE_1"/>
    <property type="match status" value="1"/>
</dbReference>
<reference evidence="12 13" key="1">
    <citation type="submission" date="2018-06" db="EMBL/GenBank/DDBJ databases">
        <authorList>
            <consortium name="Pathogen Informatics"/>
            <person name="Doyle S."/>
        </authorList>
    </citation>
    <scope>NUCLEOTIDE SEQUENCE [LARGE SCALE GENOMIC DNA]</scope>
    <source>
        <strain evidence="12 13">NCTC10717</strain>
    </source>
</reference>
<dbReference type="InterPro" id="IPR001127">
    <property type="entry name" value="PTS_EIIA_1_perm"/>
</dbReference>
<accession>A0A380MYP4</accession>
<dbReference type="Gene3D" id="2.70.70.10">
    <property type="entry name" value="Glucose Permease (Domain IIA)"/>
    <property type="match status" value="1"/>
</dbReference>
<proteinExistence type="predicted"/>
<evidence type="ECO:0000259" key="11">
    <source>
        <dbReference type="PROSITE" id="PS51093"/>
    </source>
</evidence>
<evidence type="ECO:0000256" key="6">
    <source>
        <dbReference type="ARBA" id="ARBA00022777"/>
    </source>
</evidence>
<keyword evidence="3" id="KW-0762">Sugar transport</keyword>
<dbReference type="Pfam" id="PF00358">
    <property type="entry name" value="PTS_EIIA_1"/>
    <property type="match status" value="1"/>
</dbReference>
<evidence type="ECO:0000256" key="7">
    <source>
        <dbReference type="ARBA" id="ARBA00039163"/>
    </source>
</evidence>